<keyword evidence="2 4" id="KW-0863">Zinc-finger</keyword>
<reference evidence="6 7" key="1">
    <citation type="submission" date="2016-07" db="EMBL/GenBank/DDBJ databases">
        <title>Pervasive Adenine N6-methylation of Active Genes in Fungi.</title>
        <authorList>
            <consortium name="DOE Joint Genome Institute"/>
            <person name="Mondo S.J."/>
            <person name="Dannebaum R.O."/>
            <person name="Kuo R.C."/>
            <person name="Labutti K."/>
            <person name="Haridas S."/>
            <person name="Kuo A."/>
            <person name="Salamov A."/>
            <person name="Ahrendt S.R."/>
            <person name="Lipzen A."/>
            <person name="Sullivan W."/>
            <person name="Andreopoulos W.B."/>
            <person name="Clum A."/>
            <person name="Lindquist E."/>
            <person name="Daum C."/>
            <person name="Ramamoorthy G.K."/>
            <person name="Gryganskyi A."/>
            <person name="Culley D."/>
            <person name="Magnuson J.K."/>
            <person name="James T.Y."/>
            <person name="O'Malley M.A."/>
            <person name="Stajich J.E."/>
            <person name="Spatafora J.W."/>
            <person name="Visel A."/>
            <person name="Grigoriev I.V."/>
        </authorList>
    </citation>
    <scope>NUCLEOTIDE SEQUENCE [LARGE SCALE GENOMIC DNA]</scope>
    <source>
        <strain evidence="6 7">NRRL 3301</strain>
    </source>
</reference>
<dbReference type="GO" id="GO:0008270">
    <property type="term" value="F:zinc ion binding"/>
    <property type="evidence" value="ECO:0007669"/>
    <property type="project" value="UniProtKB-KW"/>
</dbReference>
<keyword evidence="3" id="KW-0862">Zinc</keyword>
<evidence type="ECO:0000256" key="1">
    <source>
        <dbReference type="ARBA" id="ARBA00022723"/>
    </source>
</evidence>
<name>A0A1X2G8I3_9FUNG</name>
<dbReference type="PROSITE" id="PS50178">
    <property type="entry name" value="ZF_FYVE"/>
    <property type="match status" value="1"/>
</dbReference>
<dbReference type="PANTHER" id="PTHR23164">
    <property type="entry name" value="EARLY ENDOSOME ANTIGEN 1"/>
    <property type="match status" value="1"/>
</dbReference>
<dbReference type="Gene3D" id="3.30.40.10">
    <property type="entry name" value="Zinc/RING finger domain, C3HC4 (zinc finger)"/>
    <property type="match status" value="1"/>
</dbReference>
<keyword evidence="1" id="KW-0479">Metal-binding</keyword>
<dbReference type="Pfam" id="PF01363">
    <property type="entry name" value="FYVE"/>
    <property type="match status" value="1"/>
</dbReference>
<organism evidence="6 7">
    <name type="scientific">Hesseltinella vesiculosa</name>
    <dbReference type="NCBI Taxonomy" id="101127"/>
    <lineage>
        <taxon>Eukaryota</taxon>
        <taxon>Fungi</taxon>
        <taxon>Fungi incertae sedis</taxon>
        <taxon>Mucoromycota</taxon>
        <taxon>Mucoromycotina</taxon>
        <taxon>Mucoromycetes</taxon>
        <taxon>Mucorales</taxon>
        <taxon>Cunninghamellaceae</taxon>
        <taxon>Hesseltinella</taxon>
    </lineage>
</organism>
<dbReference type="SUPFAM" id="SSF57903">
    <property type="entry name" value="FYVE/PHD zinc finger"/>
    <property type="match status" value="1"/>
</dbReference>
<comment type="caution">
    <text evidence="6">The sequence shown here is derived from an EMBL/GenBank/DDBJ whole genome shotgun (WGS) entry which is preliminary data.</text>
</comment>
<accession>A0A1X2G8I3</accession>
<evidence type="ECO:0000256" key="4">
    <source>
        <dbReference type="PROSITE-ProRule" id="PRU00091"/>
    </source>
</evidence>
<dbReference type="InterPro" id="IPR000306">
    <property type="entry name" value="Znf_FYVE"/>
</dbReference>
<dbReference type="InterPro" id="IPR013083">
    <property type="entry name" value="Znf_RING/FYVE/PHD"/>
</dbReference>
<dbReference type="CDD" id="cd15760">
    <property type="entry name" value="FYVE_scVPS27p_like"/>
    <property type="match status" value="1"/>
</dbReference>
<evidence type="ECO:0000313" key="7">
    <source>
        <dbReference type="Proteomes" id="UP000242146"/>
    </source>
</evidence>
<dbReference type="InterPro" id="IPR011011">
    <property type="entry name" value="Znf_FYVE_PHD"/>
</dbReference>
<dbReference type="AlphaFoldDB" id="A0A1X2G8I3"/>
<dbReference type="InterPro" id="IPR017455">
    <property type="entry name" value="Znf_FYVE-rel"/>
</dbReference>
<evidence type="ECO:0000313" key="6">
    <source>
        <dbReference type="EMBL" id="ORX47766.1"/>
    </source>
</evidence>
<evidence type="ECO:0000259" key="5">
    <source>
        <dbReference type="PROSITE" id="PS50178"/>
    </source>
</evidence>
<gene>
    <name evidence="6" type="ORF">DM01DRAFT_1377108</name>
</gene>
<sequence length="204" mass="23108">MDIFAMTRKRRPSRLTMAPTSLQLNPEPALQRPLPIVTGPPSQYHWKHDRDGPQCAHPNCSRKFGLFERRHHCRKCGDIYCSLHCSNYLRLDQNSDFHPEGYLSRGCDLCAAEWQNVSLSLAAISGNDSTLEKKHKHPRSRQGIMTLQPHALEGVLELGRDDIVQQEEHTSDPNGVAIANINKRVDVFDAVASTVPADWQWSTF</sequence>
<proteinExistence type="predicted"/>
<keyword evidence="7" id="KW-1185">Reference proteome</keyword>
<dbReference type="EMBL" id="MCGT01000032">
    <property type="protein sequence ID" value="ORX47766.1"/>
    <property type="molecule type" value="Genomic_DNA"/>
</dbReference>
<dbReference type="OrthoDB" id="10018316at2759"/>
<dbReference type="PANTHER" id="PTHR23164:SF30">
    <property type="entry name" value="EARLY ENDOSOME ANTIGEN 1"/>
    <property type="match status" value="1"/>
</dbReference>
<protein>
    <recommendedName>
        <fullName evidence="5">FYVE-type domain-containing protein</fullName>
    </recommendedName>
</protein>
<dbReference type="Proteomes" id="UP000242146">
    <property type="component" value="Unassembled WGS sequence"/>
</dbReference>
<dbReference type="STRING" id="101127.A0A1X2G8I3"/>
<dbReference type="SMART" id="SM00064">
    <property type="entry name" value="FYVE"/>
    <property type="match status" value="1"/>
</dbReference>
<feature type="domain" description="FYVE-type" evidence="5">
    <location>
        <begin position="60"/>
        <end position="115"/>
    </location>
</feature>
<evidence type="ECO:0000256" key="2">
    <source>
        <dbReference type="ARBA" id="ARBA00022771"/>
    </source>
</evidence>
<evidence type="ECO:0000256" key="3">
    <source>
        <dbReference type="ARBA" id="ARBA00022833"/>
    </source>
</evidence>